<evidence type="ECO:0000313" key="2">
    <source>
        <dbReference type="EMBL" id="KTD58882.1"/>
    </source>
</evidence>
<dbReference type="AlphaFoldDB" id="A0A0W0YPS6"/>
<reference evidence="2 3" key="1">
    <citation type="submission" date="2015-11" db="EMBL/GenBank/DDBJ databases">
        <title>Genomic analysis of 38 Legionella species identifies large and diverse effector repertoires.</title>
        <authorList>
            <person name="Burstein D."/>
            <person name="Amaro F."/>
            <person name="Zusman T."/>
            <person name="Lifshitz Z."/>
            <person name="Cohen O."/>
            <person name="Gilbert J.A."/>
            <person name="Pupko T."/>
            <person name="Shuman H.A."/>
            <person name="Segal G."/>
        </authorList>
    </citation>
    <scope>NUCLEOTIDE SEQUENCE [LARGE SCALE GENOMIC DNA]</scope>
    <source>
        <strain evidence="2 3">ATCC 49655</strain>
    </source>
</reference>
<gene>
    <name evidence="2" type="ORF">Lsha_2100</name>
</gene>
<dbReference type="STRING" id="1122169.Lsha_2100"/>
<name>A0A0W0YPS6_9GAMM</name>
<organism evidence="2 3">
    <name type="scientific">Legionella shakespearei DSM 23087</name>
    <dbReference type="NCBI Taxonomy" id="1122169"/>
    <lineage>
        <taxon>Bacteria</taxon>
        <taxon>Pseudomonadati</taxon>
        <taxon>Pseudomonadota</taxon>
        <taxon>Gammaproteobacteria</taxon>
        <taxon>Legionellales</taxon>
        <taxon>Legionellaceae</taxon>
        <taxon>Legionella</taxon>
    </lineage>
</organism>
<dbReference type="PATRIC" id="fig|1122169.6.peg.2404"/>
<comment type="caution">
    <text evidence="2">The sequence shown here is derived from an EMBL/GenBank/DDBJ whole genome shotgun (WGS) entry which is preliminary data.</text>
</comment>
<evidence type="ECO:0000313" key="3">
    <source>
        <dbReference type="Proteomes" id="UP000054600"/>
    </source>
</evidence>
<keyword evidence="3" id="KW-1185">Reference proteome</keyword>
<protein>
    <recommendedName>
        <fullName evidence="4">Transmembrane protein</fullName>
    </recommendedName>
</protein>
<proteinExistence type="predicted"/>
<dbReference type="EMBL" id="LNYW01000054">
    <property type="protein sequence ID" value="KTD58882.1"/>
    <property type="molecule type" value="Genomic_DNA"/>
</dbReference>
<feature type="transmembrane region" description="Helical" evidence="1">
    <location>
        <begin position="56"/>
        <end position="81"/>
    </location>
</feature>
<dbReference type="Proteomes" id="UP000054600">
    <property type="component" value="Unassembled WGS sequence"/>
</dbReference>
<accession>A0A0W0YPS6</accession>
<evidence type="ECO:0000256" key="1">
    <source>
        <dbReference type="SAM" id="Phobius"/>
    </source>
</evidence>
<keyword evidence="1" id="KW-0472">Membrane</keyword>
<sequence length="141" mass="15126">MFFEFNKFLMANSGVCGAVATETSDDVEYDSPEFFAPFESPVDFLHRTICIFTAPLCLSILALEQLIASVLLTALVVVNLAVLRPDAAFDCFLSAAMCGFSSPLTLLVAALSPVANTIDLFGSMVSTAFSCITDTESTFRP</sequence>
<evidence type="ECO:0008006" key="4">
    <source>
        <dbReference type="Google" id="ProtNLM"/>
    </source>
</evidence>
<keyword evidence="1" id="KW-1133">Transmembrane helix</keyword>
<feature type="transmembrane region" description="Helical" evidence="1">
    <location>
        <begin position="87"/>
        <end position="111"/>
    </location>
</feature>
<dbReference type="RefSeq" id="WP_018576337.1">
    <property type="nucleotide sequence ID" value="NZ_KB892385.1"/>
</dbReference>
<keyword evidence="1" id="KW-0812">Transmembrane</keyword>